<proteinExistence type="predicted"/>
<gene>
    <name evidence="2" type="ORF">SCMU_08610</name>
</gene>
<accession>A0ABN6FEG8</accession>
<evidence type="ECO:0000313" key="2">
    <source>
        <dbReference type="EMBL" id="BCT75019.1"/>
    </source>
</evidence>
<dbReference type="EMBL" id="AP024525">
    <property type="protein sequence ID" value="BCT75019.1"/>
    <property type="molecule type" value="Genomic_DNA"/>
</dbReference>
<feature type="compositionally biased region" description="Basic and acidic residues" evidence="1">
    <location>
        <begin position="98"/>
        <end position="109"/>
    </location>
</feature>
<dbReference type="Proteomes" id="UP001319861">
    <property type="component" value="Chromosome"/>
</dbReference>
<protein>
    <recommendedName>
        <fullName evidence="4">DUF3027 domain-containing protein</fullName>
    </recommendedName>
</protein>
<dbReference type="InterPro" id="IPR021391">
    <property type="entry name" value="DUF3027"/>
</dbReference>
<dbReference type="Pfam" id="PF11228">
    <property type="entry name" value="DUF3027"/>
    <property type="match status" value="1"/>
</dbReference>
<reference evidence="2 3" key="1">
    <citation type="journal article" date="2021" name="J. Biosci. Bioeng.">
        <title>Identification and characterization of a chc gene cluster responsible for the aromatization pathway of cyclohexanecarboxylate degradation in Sinomonas cyclohexanicum ATCC 51369.</title>
        <authorList>
            <person name="Yamamoto T."/>
            <person name="Hasegawa Y."/>
            <person name="Lau P.C.K."/>
            <person name="Iwaki H."/>
        </authorList>
    </citation>
    <scope>NUCLEOTIDE SEQUENCE [LARGE SCALE GENOMIC DNA]</scope>
    <source>
        <strain evidence="2 3">ATCC 51369</strain>
    </source>
</reference>
<feature type="compositionally biased region" description="Low complexity" evidence="1">
    <location>
        <begin position="110"/>
        <end position="163"/>
    </location>
</feature>
<feature type="region of interest" description="Disordered" evidence="1">
    <location>
        <begin position="98"/>
        <end position="177"/>
    </location>
</feature>
<feature type="compositionally biased region" description="Basic and acidic residues" evidence="1">
    <location>
        <begin position="164"/>
        <end position="177"/>
    </location>
</feature>
<evidence type="ECO:0000256" key="1">
    <source>
        <dbReference type="SAM" id="MobiDB-lite"/>
    </source>
</evidence>
<organism evidence="2 3">
    <name type="scientific">Sinomonas cyclohexanicum</name>
    <name type="common">Corynebacterium cyclohexanicum</name>
    <dbReference type="NCBI Taxonomy" id="322009"/>
    <lineage>
        <taxon>Bacteria</taxon>
        <taxon>Bacillati</taxon>
        <taxon>Actinomycetota</taxon>
        <taxon>Actinomycetes</taxon>
        <taxon>Micrococcales</taxon>
        <taxon>Micrococcaceae</taxon>
        <taxon>Sinomonas</taxon>
    </lineage>
</organism>
<keyword evidence="3" id="KW-1185">Reference proteome</keyword>
<evidence type="ECO:0000313" key="3">
    <source>
        <dbReference type="Proteomes" id="UP001319861"/>
    </source>
</evidence>
<name>A0ABN6FEG8_SINCY</name>
<evidence type="ECO:0008006" key="4">
    <source>
        <dbReference type="Google" id="ProtNLM"/>
    </source>
</evidence>
<sequence length="177" mass="18259">MWRVGKPDAFLAAAVDTARAALVDIARPQDVGDHLAAKSEGERVVTHLFESRLDGYRGWQWFVTVARVARSKTATVSEIGLVPSPDAVLAPEWVPWSERVRPEDTEEAKAAAAEKPGDADAAAEAASASEDAAASEDGTASEAAAHDAGPAPSAASSPGTGEADAARAEAPEGDTRD</sequence>